<feature type="domain" description="Ubiquitin-like" evidence="1">
    <location>
        <begin position="227"/>
        <end position="287"/>
    </location>
</feature>
<dbReference type="PANTHER" id="PTHR10666">
    <property type="entry name" value="UBIQUITIN"/>
    <property type="match status" value="1"/>
</dbReference>
<dbReference type="PRINTS" id="PR00348">
    <property type="entry name" value="UBIQUITIN"/>
</dbReference>
<dbReference type="AlphaFoldDB" id="A0AA35QXB8"/>
<evidence type="ECO:0000259" key="1">
    <source>
        <dbReference type="PROSITE" id="PS50053"/>
    </source>
</evidence>
<feature type="domain" description="Ubiquitin-like" evidence="1">
    <location>
        <begin position="380"/>
        <end position="446"/>
    </location>
</feature>
<dbReference type="PROSITE" id="PS50053">
    <property type="entry name" value="UBIQUITIN_2"/>
    <property type="match status" value="9"/>
</dbReference>
<dbReference type="EMBL" id="CASHTH010000232">
    <property type="protein sequence ID" value="CAI7994897.1"/>
    <property type="molecule type" value="Genomic_DNA"/>
</dbReference>
<dbReference type="InterPro" id="IPR029071">
    <property type="entry name" value="Ubiquitin-like_domsf"/>
</dbReference>
<dbReference type="Proteomes" id="UP001174909">
    <property type="component" value="Unassembled WGS sequence"/>
</dbReference>
<evidence type="ECO:0000313" key="2">
    <source>
        <dbReference type="EMBL" id="CAI7994897.1"/>
    </source>
</evidence>
<feature type="domain" description="Ubiquitin-like" evidence="1">
    <location>
        <begin position="152"/>
        <end position="223"/>
    </location>
</feature>
<dbReference type="SUPFAM" id="SSF54236">
    <property type="entry name" value="Ubiquitin-like"/>
    <property type="match status" value="9"/>
</dbReference>
<accession>A0AA35QXB8</accession>
<keyword evidence="3" id="KW-1185">Reference proteome</keyword>
<name>A0AA35QXB8_GEOBA</name>
<feature type="domain" description="Ubiquitin-like" evidence="1">
    <location>
        <begin position="80"/>
        <end position="150"/>
    </location>
</feature>
<proteinExistence type="predicted"/>
<gene>
    <name evidence="2" type="ORF">GBAR_LOCUS1569</name>
</gene>
<sequence length="659" mass="74459">MMQIFVRTLSGKTLTLMVDSFDTVKTTKLKIEAKDGPPVYRQSLVYNGSEMEDEMMLRDYHVVKASTLHLYLSLSPADEIRLRVRQPSGEVVTVMAEERDKIEALKAVLEAKLGIPLEHQQLYFQGQQLENQVSLKECGIQEGSELGLLVVVPITVKTLTGQAFPLEVAANESVREVKKKIQKVAKISPERQRLIYAGKPIDDNGALDNYGVNSGAEIYVIRRLYFYNLKIRKFKSNKYIKLKVDSSTTVKRVKKMIETIDGTPHDLQQLTLSGVCLENRRRMGYYHTLISSKCRLVLRSQPQYQVFLRTLSGKTLALGVRGGDTVRDMKSVIYEREGIPPNQVTVMSGGRVLRDEKRVRDCGLHSGSTVDLSLGLFGGFQIFVETVKGETITVEVKHSYTIKEVKAIMKKMDIMFTQELVHGGKILKDSWTLSDCNVNSNDLLHLENVFAIHLKDPTGKTIRLEVASSNTIENVKAELEEQEGLPLDQQRLILDGRELQNVLTISHYGILSGSLLDLVLVRDGEFLVCVKTCHKTVFLAVEANDTTKGVKAKFHRREGIPPDQQRITFQDRHMKDRLTLSDYGIHNKSTLGLQVGMQLFVDIPADQTISLMVNEEDTIETVMTKVFNKSGTFQDNHRLFFSGKQLNSRHTLSYYNICN</sequence>
<feature type="non-terminal residue" evidence="2">
    <location>
        <position position="659"/>
    </location>
</feature>
<feature type="domain" description="Ubiquitin-like" evidence="1">
    <location>
        <begin position="597"/>
        <end position="659"/>
    </location>
</feature>
<dbReference type="Pfam" id="PF00240">
    <property type="entry name" value="ubiquitin"/>
    <property type="match status" value="9"/>
</dbReference>
<dbReference type="InterPro" id="IPR000626">
    <property type="entry name" value="Ubiquitin-like_dom"/>
</dbReference>
<feature type="domain" description="Ubiquitin-like" evidence="1">
    <location>
        <begin position="2"/>
        <end position="77"/>
    </location>
</feature>
<feature type="domain" description="Ubiquitin-like" evidence="1">
    <location>
        <begin position="526"/>
        <end position="595"/>
    </location>
</feature>
<dbReference type="Gene3D" id="3.10.20.90">
    <property type="entry name" value="Phosphatidylinositol 3-kinase Catalytic Subunit, Chain A, domain 1"/>
    <property type="match status" value="9"/>
</dbReference>
<feature type="domain" description="Ubiquitin-like" evidence="1">
    <location>
        <begin position="450"/>
        <end position="525"/>
    </location>
</feature>
<reference evidence="2" key="1">
    <citation type="submission" date="2023-03" db="EMBL/GenBank/DDBJ databases">
        <authorList>
            <person name="Steffen K."/>
            <person name="Cardenas P."/>
        </authorList>
    </citation>
    <scope>NUCLEOTIDE SEQUENCE</scope>
</reference>
<dbReference type="SMART" id="SM00213">
    <property type="entry name" value="UBQ"/>
    <property type="match status" value="9"/>
</dbReference>
<dbReference type="InterPro" id="IPR050158">
    <property type="entry name" value="Ubiquitin_ubiquitin-like"/>
</dbReference>
<dbReference type="InterPro" id="IPR019956">
    <property type="entry name" value="Ubiquitin_dom"/>
</dbReference>
<protein>
    <submittedName>
        <fullName evidence="2">Polyubiquitin-A</fullName>
    </submittedName>
</protein>
<comment type="caution">
    <text evidence="2">The sequence shown here is derived from an EMBL/GenBank/DDBJ whole genome shotgun (WGS) entry which is preliminary data.</text>
</comment>
<dbReference type="CDD" id="cd17039">
    <property type="entry name" value="Ubl_ubiquitin_like"/>
    <property type="match status" value="3"/>
</dbReference>
<organism evidence="2 3">
    <name type="scientific">Geodia barretti</name>
    <name type="common">Barrett's horny sponge</name>
    <dbReference type="NCBI Taxonomy" id="519541"/>
    <lineage>
        <taxon>Eukaryota</taxon>
        <taxon>Metazoa</taxon>
        <taxon>Porifera</taxon>
        <taxon>Demospongiae</taxon>
        <taxon>Heteroscleromorpha</taxon>
        <taxon>Tetractinellida</taxon>
        <taxon>Astrophorina</taxon>
        <taxon>Geodiidae</taxon>
        <taxon>Geodia</taxon>
    </lineage>
</organism>
<evidence type="ECO:0000313" key="3">
    <source>
        <dbReference type="Proteomes" id="UP001174909"/>
    </source>
</evidence>
<feature type="domain" description="Ubiquitin-like" evidence="1">
    <location>
        <begin position="304"/>
        <end position="379"/>
    </location>
</feature>